<dbReference type="Pfam" id="PF01339">
    <property type="entry name" value="CheB_methylest"/>
    <property type="match status" value="1"/>
</dbReference>
<evidence type="ECO:0000313" key="6">
    <source>
        <dbReference type="EMBL" id="MFB9990497.1"/>
    </source>
</evidence>
<gene>
    <name evidence="6" type="ORF">ACFFLM_00645</name>
</gene>
<dbReference type="PANTHER" id="PTHR42872">
    <property type="entry name" value="PROTEIN-GLUTAMATE METHYLESTERASE/PROTEIN-GLUTAMINE GLUTAMINASE"/>
    <property type="match status" value="1"/>
</dbReference>
<dbReference type="RefSeq" id="WP_380004473.1">
    <property type="nucleotide sequence ID" value="NZ_JBHLYR010000004.1"/>
</dbReference>
<evidence type="ECO:0000256" key="2">
    <source>
        <dbReference type="ARBA" id="ARBA00039140"/>
    </source>
</evidence>
<feature type="active site" evidence="4">
    <location>
        <position position="39"/>
    </location>
</feature>
<evidence type="ECO:0000256" key="3">
    <source>
        <dbReference type="ARBA" id="ARBA00048267"/>
    </source>
</evidence>
<evidence type="ECO:0000256" key="1">
    <source>
        <dbReference type="ARBA" id="ARBA00022801"/>
    </source>
</evidence>
<dbReference type="EC" id="3.1.1.61" evidence="2"/>
<dbReference type="InterPro" id="IPR000673">
    <property type="entry name" value="Sig_transdc_resp-reg_Me-estase"/>
</dbReference>
<name>A0ABV6ASL9_9DEIO</name>
<dbReference type="SUPFAM" id="SSF52738">
    <property type="entry name" value="Methylesterase CheB, C-terminal domain"/>
    <property type="match status" value="1"/>
</dbReference>
<dbReference type="CDD" id="cd16433">
    <property type="entry name" value="CheB"/>
    <property type="match status" value="1"/>
</dbReference>
<evidence type="ECO:0000313" key="7">
    <source>
        <dbReference type="Proteomes" id="UP001589733"/>
    </source>
</evidence>
<evidence type="ECO:0000256" key="4">
    <source>
        <dbReference type="PROSITE-ProRule" id="PRU00050"/>
    </source>
</evidence>
<dbReference type="InterPro" id="IPR011247">
    <property type="entry name" value="Chemotax_prot-Glu_Me-esterase"/>
</dbReference>
<proteinExistence type="predicted"/>
<dbReference type="EMBL" id="JBHLYR010000004">
    <property type="protein sequence ID" value="MFB9990497.1"/>
    <property type="molecule type" value="Genomic_DNA"/>
</dbReference>
<accession>A0ABV6ASL9</accession>
<feature type="active site" evidence="4">
    <location>
        <position position="131"/>
    </location>
</feature>
<dbReference type="InterPro" id="IPR035909">
    <property type="entry name" value="CheB_C"/>
</dbReference>
<comment type="caution">
    <text evidence="6">The sequence shown here is derived from an EMBL/GenBank/DDBJ whole genome shotgun (WGS) entry which is preliminary data.</text>
</comment>
<dbReference type="PIRSF" id="PIRSF036461">
    <property type="entry name" value="Chmtx_methlestr"/>
    <property type="match status" value="1"/>
</dbReference>
<dbReference type="Proteomes" id="UP001589733">
    <property type="component" value="Unassembled WGS sequence"/>
</dbReference>
<dbReference type="PROSITE" id="PS50122">
    <property type="entry name" value="CHEB"/>
    <property type="match status" value="1"/>
</dbReference>
<evidence type="ECO:0000259" key="5">
    <source>
        <dbReference type="PROSITE" id="PS50122"/>
    </source>
</evidence>
<protein>
    <recommendedName>
        <fullName evidence="2">protein-glutamate methylesterase</fullName>
        <ecNumber evidence="2">3.1.1.61</ecNumber>
    </recommendedName>
</protein>
<reference evidence="6 7" key="1">
    <citation type="submission" date="2024-09" db="EMBL/GenBank/DDBJ databases">
        <authorList>
            <person name="Sun Q."/>
            <person name="Mori K."/>
        </authorList>
    </citation>
    <scope>NUCLEOTIDE SEQUENCE [LARGE SCALE GENOMIC DNA]</scope>
    <source>
        <strain evidence="6 7">JCM 13503</strain>
    </source>
</reference>
<feature type="domain" description="CheB-type methylesterase" evidence="5">
    <location>
        <begin position="1"/>
        <end position="189"/>
    </location>
</feature>
<dbReference type="PANTHER" id="PTHR42872:SF6">
    <property type="entry name" value="PROTEIN-GLUTAMATE METHYLESTERASE_PROTEIN-GLUTAMINE GLUTAMINASE"/>
    <property type="match status" value="1"/>
</dbReference>
<keyword evidence="4" id="KW-0145">Chemotaxis</keyword>
<sequence length="345" mass="36624">MIDFPLVVIGASSGGVSALMKLCAQLPSDFPAAILVVQHMSPAYPSMLPRILSSAGSLHAIHPRDGQSLHPGLIYVAPPDHHLLVKDTTVALTRGPKENRSRPAINPLFRSAALIAGARTIGVVLTGNLDDGTSGLYAIKQAGGLTVVQDPDDAEYSSMPQSALGAVNVDHRVPLGEMGALLTKLVQEMLTSPGQPSMTAGEQRRLEIEVGIASEAHPLSYGVTSLGPPSLLTCPDCGGTLMQLKEGTVTRFRCHTGHAYTANSLLSHVSGSIEEKAYTVLRTLEEAVMLLELLSEQRQNQGDAHGAEMLRARAREVEASTQGIRTLAQESRALNTEQVEHSPSE</sequence>
<keyword evidence="7" id="KW-1185">Reference proteome</keyword>
<keyword evidence="1 4" id="KW-0378">Hydrolase</keyword>
<organism evidence="6 7">
    <name type="scientific">Deinococcus oregonensis</name>
    <dbReference type="NCBI Taxonomy" id="1805970"/>
    <lineage>
        <taxon>Bacteria</taxon>
        <taxon>Thermotogati</taxon>
        <taxon>Deinococcota</taxon>
        <taxon>Deinococci</taxon>
        <taxon>Deinococcales</taxon>
        <taxon>Deinococcaceae</taxon>
        <taxon>Deinococcus</taxon>
    </lineage>
</organism>
<dbReference type="Gene3D" id="3.40.50.180">
    <property type="entry name" value="Methylesterase CheB, C-terminal domain"/>
    <property type="match status" value="1"/>
</dbReference>
<feature type="active site" evidence="4">
    <location>
        <position position="12"/>
    </location>
</feature>
<comment type="catalytic activity">
    <reaction evidence="3">
        <text>[protein]-L-glutamate 5-O-methyl ester + H2O = L-glutamyl-[protein] + methanol + H(+)</text>
        <dbReference type="Rhea" id="RHEA:23236"/>
        <dbReference type="Rhea" id="RHEA-COMP:10208"/>
        <dbReference type="Rhea" id="RHEA-COMP:10311"/>
        <dbReference type="ChEBI" id="CHEBI:15377"/>
        <dbReference type="ChEBI" id="CHEBI:15378"/>
        <dbReference type="ChEBI" id="CHEBI:17790"/>
        <dbReference type="ChEBI" id="CHEBI:29973"/>
        <dbReference type="ChEBI" id="CHEBI:82795"/>
        <dbReference type="EC" id="3.1.1.61"/>
    </reaction>
</comment>